<dbReference type="Gene3D" id="3.30.565.10">
    <property type="entry name" value="Histidine kinase-like ATPase, C-terminal domain"/>
    <property type="match status" value="1"/>
</dbReference>
<dbReference type="PANTHER" id="PTHR41523">
    <property type="entry name" value="TWO-COMPONENT SYSTEM SENSOR PROTEIN"/>
    <property type="match status" value="1"/>
</dbReference>
<evidence type="ECO:0000313" key="14">
    <source>
        <dbReference type="EMBL" id="AWN42750.1"/>
    </source>
</evidence>
<evidence type="ECO:0000256" key="11">
    <source>
        <dbReference type="ARBA" id="ARBA00022991"/>
    </source>
</evidence>
<keyword evidence="3" id="KW-0600">Photoreceptor protein</keyword>
<dbReference type="SMART" id="SM00911">
    <property type="entry name" value="HWE_HK"/>
    <property type="match status" value="1"/>
</dbReference>
<keyword evidence="11" id="KW-0157">Chromophore</keyword>
<evidence type="ECO:0000259" key="13">
    <source>
        <dbReference type="PROSITE" id="PS50113"/>
    </source>
</evidence>
<dbReference type="Gene3D" id="2.10.70.100">
    <property type="match status" value="1"/>
</dbReference>
<evidence type="ECO:0000256" key="7">
    <source>
        <dbReference type="ARBA" id="ARBA00022737"/>
    </source>
</evidence>
<evidence type="ECO:0000256" key="12">
    <source>
        <dbReference type="ARBA" id="ARBA00023170"/>
    </source>
</evidence>
<dbReference type="GO" id="GO:0009881">
    <property type="term" value="F:photoreceptor activity"/>
    <property type="evidence" value="ECO:0007669"/>
    <property type="project" value="UniProtKB-KW"/>
</dbReference>
<gene>
    <name evidence="14" type="ORF">DK389_22400</name>
</gene>
<dbReference type="InterPro" id="IPR036890">
    <property type="entry name" value="HATPase_C_sf"/>
</dbReference>
<keyword evidence="8" id="KW-0547">Nucleotide-binding</keyword>
<dbReference type="InterPro" id="IPR013655">
    <property type="entry name" value="PAS_fold_3"/>
</dbReference>
<dbReference type="EMBL" id="CP029550">
    <property type="protein sequence ID" value="AWN42750.1"/>
    <property type="molecule type" value="Genomic_DNA"/>
</dbReference>
<evidence type="ECO:0000256" key="5">
    <source>
        <dbReference type="ARBA" id="ARBA00022606"/>
    </source>
</evidence>
<dbReference type="AlphaFoldDB" id="A0A2U8WBC1"/>
<evidence type="ECO:0000256" key="10">
    <source>
        <dbReference type="ARBA" id="ARBA00022840"/>
    </source>
</evidence>
<keyword evidence="4" id="KW-0597">Phosphoprotein</keyword>
<feature type="domain" description="PAC" evidence="13">
    <location>
        <begin position="6"/>
        <end position="58"/>
    </location>
</feature>
<evidence type="ECO:0000256" key="9">
    <source>
        <dbReference type="ARBA" id="ARBA00022777"/>
    </source>
</evidence>
<dbReference type="GO" id="GO:0005524">
    <property type="term" value="F:ATP binding"/>
    <property type="evidence" value="ECO:0007669"/>
    <property type="project" value="UniProtKB-KW"/>
</dbReference>
<evidence type="ECO:0000256" key="1">
    <source>
        <dbReference type="ARBA" id="ARBA00000085"/>
    </source>
</evidence>
<evidence type="ECO:0000313" key="15">
    <source>
        <dbReference type="Proteomes" id="UP000245926"/>
    </source>
</evidence>
<protein>
    <recommendedName>
        <fullName evidence="2">histidine kinase</fullName>
        <ecNumber evidence="2">2.7.13.3</ecNumber>
    </recommendedName>
</protein>
<accession>A0A2U8WBC1</accession>
<name>A0A2U8WBC1_9HYPH</name>
<keyword evidence="7" id="KW-0677">Repeat</keyword>
<dbReference type="KEGG" id="mets:DK389_22400"/>
<dbReference type="Pfam" id="PF07536">
    <property type="entry name" value="HWE_HK"/>
    <property type="match status" value="1"/>
</dbReference>
<evidence type="ECO:0000256" key="8">
    <source>
        <dbReference type="ARBA" id="ARBA00022741"/>
    </source>
</evidence>
<dbReference type="InterPro" id="IPR000700">
    <property type="entry name" value="PAS-assoc_C"/>
</dbReference>
<dbReference type="PANTHER" id="PTHR41523:SF7">
    <property type="entry name" value="HISTIDINE KINASE"/>
    <property type="match status" value="1"/>
</dbReference>
<keyword evidence="12" id="KW-0675">Receptor</keyword>
<evidence type="ECO:0000256" key="4">
    <source>
        <dbReference type="ARBA" id="ARBA00022553"/>
    </source>
</evidence>
<dbReference type="SUPFAM" id="SSF55874">
    <property type="entry name" value="ATPase domain of HSP90 chaperone/DNA topoisomerase II/histidine kinase"/>
    <property type="match status" value="1"/>
</dbReference>
<evidence type="ECO:0000256" key="2">
    <source>
        <dbReference type="ARBA" id="ARBA00012438"/>
    </source>
</evidence>
<dbReference type="SUPFAM" id="SSF55785">
    <property type="entry name" value="PYP-like sensor domain (PAS domain)"/>
    <property type="match status" value="1"/>
</dbReference>
<dbReference type="OrthoDB" id="341208at2"/>
<organism evidence="14 15">
    <name type="scientific">Methylobacterium durans</name>
    <dbReference type="NCBI Taxonomy" id="2202825"/>
    <lineage>
        <taxon>Bacteria</taxon>
        <taxon>Pseudomonadati</taxon>
        <taxon>Pseudomonadota</taxon>
        <taxon>Alphaproteobacteria</taxon>
        <taxon>Hyphomicrobiales</taxon>
        <taxon>Methylobacteriaceae</taxon>
        <taxon>Methylobacterium</taxon>
    </lineage>
</organism>
<keyword evidence="6" id="KW-0808">Transferase</keyword>
<dbReference type="Proteomes" id="UP000245926">
    <property type="component" value="Chromosome"/>
</dbReference>
<dbReference type="InterPro" id="IPR035965">
    <property type="entry name" value="PAS-like_dom_sf"/>
</dbReference>
<evidence type="ECO:0000256" key="3">
    <source>
        <dbReference type="ARBA" id="ARBA00022543"/>
    </source>
</evidence>
<dbReference type="GO" id="GO:0004673">
    <property type="term" value="F:protein histidine kinase activity"/>
    <property type="evidence" value="ECO:0007669"/>
    <property type="project" value="UniProtKB-EC"/>
</dbReference>
<sequence length="265" mass="28886">MKQGRINIEYRVRTPAGEVRWLHIRGQTFYGVDGQPLSMAGVSIDITDRKRSDEHRALLAGELNHRVKNSMATMQSIAYQTLRNAASLDDARVTLEARLQSLAAAHDVLTRASWEGATLAEIVDGGLQAFRNGSAGRFKVGGPKVWLTPRLSLAFVMALHELATNAVKYGALSNDKGRVILNWDIVDGSQPPHLWLRWEELGGPPVVAPTRTGFGTRMIERALASELGGTAEIEYRPRGVVFTLEAPLPERSTHAPASSACAARG</sequence>
<proteinExistence type="predicted"/>
<dbReference type="SMART" id="SM00086">
    <property type="entry name" value="PAC"/>
    <property type="match status" value="1"/>
</dbReference>
<keyword evidence="15" id="KW-1185">Reference proteome</keyword>
<comment type="catalytic activity">
    <reaction evidence="1">
        <text>ATP + protein L-histidine = ADP + protein N-phospho-L-histidine.</text>
        <dbReference type="EC" id="2.7.13.3"/>
    </reaction>
</comment>
<dbReference type="EC" id="2.7.13.3" evidence="2"/>
<evidence type="ECO:0000256" key="6">
    <source>
        <dbReference type="ARBA" id="ARBA00022679"/>
    </source>
</evidence>
<keyword evidence="9" id="KW-0418">Kinase</keyword>
<dbReference type="InterPro" id="IPR011102">
    <property type="entry name" value="Sig_transdc_His_kinase_HWE"/>
</dbReference>
<keyword evidence="5" id="KW-0716">Sensory transduction</keyword>
<dbReference type="Pfam" id="PF08447">
    <property type="entry name" value="PAS_3"/>
    <property type="match status" value="1"/>
</dbReference>
<dbReference type="PROSITE" id="PS50113">
    <property type="entry name" value="PAC"/>
    <property type="match status" value="1"/>
</dbReference>
<dbReference type="InterPro" id="IPR001610">
    <property type="entry name" value="PAC"/>
</dbReference>
<reference evidence="15" key="1">
    <citation type="submission" date="2018-05" db="EMBL/GenBank/DDBJ databases">
        <title>Complete Genome Sequence of Methylobacterium sp. 17SD2-17.</title>
        <authorList>
            <person name="Srinivasan S."/>
        </authorList>
    </citation>
    <scope>NUCLEOTIDE SEQUENCE [LARGE SCALE GENOMIC DNA]</scope>
    <source>
        <strain evidence="15">17SD2-17</strain>
    </source>
</reference>
<keyword evidence="10" id="KW-0067">ATP-binding</keyword>